<dbReference type="EMBL" id="JAIHOM010000044">
    <property type="protein sequence ID" value="MCW6036728.1"/>
    <property type="molecule type" value="Genomic_DNA"/>
</dbReference>
<accession>A0ABT3L5G8</accession>
<reference evidence="1 2" key="1">
    <citation type="submission" date="2021-08" db="EMBL/GenBank/DDBJ databases">
        <title>Draft genome sequence of Spirulina subsalsa with high tolerance to salinity and hype-accumulation of phycocyanin.</title>
        <authorList>
            <person name="Pei H."/>
            <person name="Jiang L."/>
        </authorList>
    </citation>
    <scope>NUCLEOTIDE SEQUENCE [LARGE SCALE GENOMIC DNA]</scope>
    <source>
        <strain evidence="1 2">FACHB-351</strain>
    </source>
</reference>
<dbReference type="Proteomes" id="UP001526426">
    <property type="component" value="Unassembled WGS sequence"/>
</dbReference>
<comment type="caution">
    <text evidence="1">The sequence shown here is derived from an EMBL/GenBank/DDBJ whole genome shotgun (WGS) entry which is preliminary data.</text>
</comment>
<sequence length="514" mass="58491">MVSLTEQILGQHPDPVLQRLRQADRIWQQLRTEETKFSEFVKESSQNLGKSPWDVVVSGGTLGILIATSLQQRGFRVALLERGKLRGRDQEWNISRQELAKFREIGLLSEEELEKAIASEYNPTRVTFHQGVEIWVNNVLNIGVDPVYLLETLKQKFLASGGTLLENTALKGVTVHPDGVVLDTGETTLSTRLLLDAMGHFSPIVQQARQGEKPQGICLVVGSCATGYSDNTTGDLIASFTPIDHQCQYFWEAFPARDGRTTYLFTYLDADPERFSLEFMMEEYLRLLPQYQNIELSQLEFKRFLFGFFPAYRNSPVQFPWSRILPVGDSSGAQSPVSFGGFGSMVRHLKRLTLGIEEALNADFLDQKSLALLQPYQPNIMVTWLFQRTMSVSMAQKIDPNQINGLLTGVFQVMDELGEEVLKPFLQDVVRFSGLAKTLPRVNPKLVLPLLPQVGLGLLLDWLFHYINLALYTVLYHLSLPLEPWVKHLSPQWQYYYHRWRDGWQYGAGLDEES</sequence>
<keyword evidence="2" id="KW-1185">Reference proteome</keyword>
<dbReference type="Gene3D" id="3.50.50.60">
    <property type="entry name" value="FAD/NAD(P)-binding domain"/>
    <property type="match status" value="1"/>
</dbReference>
<dbReference type="InterPro" id="IPR036188">
    <property type="entry name" value="FAD/NAD-bd_sf"/>
</dbReference>
<gene>
    <name evidence="1" type="ORF">K4A83_10705</name>
</gene>
<dbReference type="SUPFAM" id="SSF51905">
    <property type="entry name" value="FAD/NAD(P)-binding domain"/>
    <property type="match status" value="1"/>
</dbReference>
<dbReference type="RefSeq" id="WP_265264532.1">
    <property type="nucleotide sequence ID" value="NZ_JAIHOM010000044.1"/>
</dbReference>
<dbReference type="PANTHER" id="PTHR32098">
    <property type="entry name" value="LYCOPENE BETA/EPSILON CYCLASE PROTEIN"/>
    <property type="match status" value="1"/>
</dbReference>
<organism evidence="1 2">
    <name type="scientific">Spirulina subsalsa FACHB-351</name>
    <dbReference type="NCBI Taxonomy" id="234711"/>
    <lineage>
        <taxon>Bacteria</taxon>
        <taxon>Bacillati</taxon>
        <taxon>Cyanobacteriota</taxon>
        <taxon>Cyanophyceae</taxon>
        <taxon>Spirulinales</taxon>
        <taxon>Spirulinaceae</taxon>
        <taxon>Spirulina</taxon>
    </lineage>
</organism>
<protein>
    <submittedName>
        <fullName evidence="1">FAD-binding oxidoreductase</fullName>
    </submittedName>
</protein>
<proteinExistence type="predicted"/>
<evidence type="ECO:0000313" key="1">
    <source>
        <dbReference type="EMBL" id="MCW6036728.1"/>
    </source>
</evidence>
<evidence type="ECO:0000313" key="2">
    <source>
        <dbReference type="Proteomes" id="UP001526426"/>
    </source>
</evidence>
<dbReference type="PANTHER" id="PTHR32098:SF5">
    <property type="entry name" value="LYCOPENE BETA_EPSILON CYCLASE PROTEIN"/>
    <property type="match status" value="1"/>
</dbReference>
<name>A0ABT3L5G8_9CYAN</name>